<dbReference type="InParanoid" id="A0A0Q9WDS3"/>
<keyword evidence="3" id="KW-1185">Reference proteome</keyword>
<protein>
    <submittedName>
        <fullName evidence="2">Uncharacterized protein</fullName>
    </submittedName>
</protein>
<feature type="compositionally biased region" description="Basic and acidic residues" evidence="1">
    <location>
        <begin position="53"/>
        <end position="63"/>
    </location>
</feature>
<evidence type="ECO:0000313" key="2">
    <source>
        <dbReference type="EMBL" id="KRF79118.1"/>
    </source>
</evidence>
<dbReference type="FunCoup" id="A0A0Q9WDS3">
    <property type="interactions" value="1"/>
</dbReference>
<organism evidence="2 3">
    <name type="scientific">Drosophila virilis</name>
    <name type="common">Fruit fly</name>
    <dbReference type="NCBI Taxonomy" id="7244"/>
    <lineage>
        <taxon>Eukaryota</taxon>
        <taxon>Metazoa</taxon>
        <taxon>Ecdysozoa</taxon>
        <taxon>Arthropoda</taxon>
        <taxon>Hexapoda</taxon>
        <taxon>Insecta</taxon>
        <taxon>Pterygota</taxon>
        <taxon>Neoptera</taxon>
        <taxon>Endopterygota</taxon>
        <taxon>Diptera</taxon>
        <taxon>Brachycera</taxon>
        <taxon>Muscomorpha</taxon>
        <taxon>Ephydroidea</taxon>
        <taxon>Drosophilidae</taxon>
        <taxon>Drosophila</taxon>
    </lineage>
</organism>
<name>A0A0Q9WDS3_DROVI</name>
<feature type="compositionally biased region" description="Polar residues" evidence="1">
    <location>
        <begin position="152"/>
        <end position="175"/>
    </location>
</feature>
<dbReference type="Proteomes" id="UP000008792">
    <property type="component" value="Unassembled WGS sequence"/>
</dbReference>
<feature type="region of interest" description="Disordered" evidence="1">
    <location>
        <begin position="1"/>
        <end position="100"/>
    </location>
</feature>
<evidence type="ECO:0000313" key="3">
    <source>
        <dbReference type="Proteomes" id="UP000008792"/>
    </source>
</evidence>
<dbReference type="AlphaFoldDB" id="A0A0Q9WDS3"/>
<evidence type="ECO:0000256" key="1">
    <source>
        <dbReference type="SAM" id="MobiDB-lite"/>
    </source>
</evidence>
<feature type="compositionally biased region" description="Low complexity" evidence="1">
    <location>
        <begin position="19"/>
        <end position="52"/>
    </location>
</feature>
<dbReference type="OrthoDB" id="7844758at2759"/>
<sequence>MSSPCGKCNTCPCSGQSNQAPRQQPVPQQQEQEIQQQQPEISCQQPQQQQAERQLERRSRVECHCVSSKSNRRNTAPVQAPLADSYTCSRPKPQPQAAPTPIEERCTCKAKAAPPQCECSPPVVPPPMTSQQRLAADRERAEQGTHAYITCGQPTPYRTQNQPQYSQYGNQQSRAPCSHCRSQKKKKCSIQ</sequence>
<proteinExistence type="predicted"/>
<feature type="compositionally biased region" description="Polar residues" evidence="1">
    <location>
        <begin position="67"/>
        <end position="77"/>
    </location>
</feature>
<accession>A0A0Q9WDS3</accession>
<dbReference type="EMBL" id="CH940652">
    <property type="protein sequence ID" value="KRF79118.1"/>
    <property type="molecule type" value="Genomic_DNA"/>
</dbReference>
<dbReference type="STRING" id="7244.A0A0Q9WDS3"/>
<reference evidence="2 3" key="1">
    <citation type="journal article" date="2007" name="Nature">
        <title>Evolution of genes and genomes on the Drosophila phylogeny.</title>
        <authorList>
            <consortium name="Drosophila 12 Genomes Consortium"/>
            <person name="Clark A.G."/>
            <person name="Eisen M.B."/>
            <person name="Smith D.R."/>
            <person name="Bergman C.M."/>
            <person name="Oliver B."/>
            <person name="Markow T.A."/>
            <person name="Kaufman T.C."/>
            <person name="Kellis M."/>
            <person name="Gelbart W."/>
            <person name="Iyer V.N."/>
            <person name="Pollard D.A."/>
            <person name="Sackton T.B."/>
            <person name="Larracuente A.M."/>
            <person name="Singh N.D."/>
            <person name="Abad J.P."/>
            <person name="Abt D.N."/>
            <person name="Adryan B."/>
            <person name="Aguade M."/>
            <person name="Akashi H."/>
            <person name="Anderson W.W."/>
            <person name="Aquadro C.F."/>
            <person name="Ardell D.H."/>
            <person name="Arguello R."/>
            <person name="Artieri C.G."/>
            <person name="Barbash D.A."/>
            <person name="Barker D."/>
            <person name="Barsanti P."/>
            <person name="Batterham P."/>
            <person name="Batzoglou S."/>
            <person name="Begun D."/>
            <person name="Bhutkar A."/>
            <person name="Blanco E."/>
            <person name="Bosak S.A."/>
            <person name="Bradley R.K."/>
            <person name="Brand A.D."/>
            <person name="Brent M.R."/>
            <person name="Brooks A.N."/>
            <person name="Brown R.H."/>
            <person name="Butlin R.K."/>
            <person name="Caggese C."/>
            <person name="Calvi B.R."/>
            <person name="Bernardo de Carvalho A."/>
            <person name="Caspi A."/>
            <person name="Castrezana S."/>
            <person name="Celniker S.E."/>
            <person name="Chang J.L."/>
            <person name="Chapple C."/>
            <person name="Chatterji S."/>
            <person name="Chinwalla A."/>
            <person name="Civetta A."/>
            <person name="Clifton S.W."/>
            <person name="Comeron J.M."/>
            <person name="Costello J.C."/>
            <person name="Coyne J.A."/>
            <person name="Daub J."/>
            <person name="David R.G."/>
            <person name="Delcher A.L."/>
            <person name="Delehaunty K."/>
            <person name="Do C.B."/>
            <person name="Ebling H."/>
            <person name="Edwards K."/>
            <person name="Eickbush T."/>
            <person name="Evans J.D."/>
            <person name="Filipski A."/>
            <person name="Findeiss S."/>
            <person name="Freyhult E."/>
            <person name="Fulton L."/>
            <person name="Fulton R."/>
            <person name="Garcia A.C."/>
            <person name="Gardiner A."/>
            <person name="Garfield D.A."/>
            <person name="Garvin B.E."/>
            <person name="Gibson G."/>
            <person name="Gilbert D."/>
            <person name="Gnerre S."/>
            <person name="Godfrey J."/>
            <person name="Good R."/>
            <person name="Gotea V."/>
            <person name="Gravely B."/>
            <person name="Greenberg A.J."/>
            <person name="Griffiths-Jones S."/>
            <person name="Gross S."/>
            <person name="Guigo R."/>
            <person name="Gustafson E.A."/>
            <person name="Haerty W."/>
            <person name="Hahn M.W."/>
            <person name="Halligan D.L."/>
            <person name="Halpern A.L."/>
            <person name="Halter G.M."/>
            <person name="Han M.V."/>
            <person name="Heger A."/>
            <person name="Hillier L."/>
            <person name="Hinrichs A.S."/>
            <person name="Holmes I."/>
            <person name="Hoskins R.A."/>
            <person name="Hubisz M.J."/>
            <person name="Hultmark D."/>
            <person name="Huntley M.A."/>
            <person name="Jaffe D.B."/>
            <person name="Jagadeeshan S."/>
            <person name="Jeck W.R."/>
            <person name="Johnson J."/>
            <person name="Jones C.D."/>
            <person name="Jordan W.C."/>
            <person name="Karpen G.H."/>
            <person name="Kataoka E."/>
            <person name="Keightley P.D."/>
            <person name="Kheradpour P."/>
            <person name="Kirkness E.F."/>
            <person name="Koerich L.B."/>
            <person name="Kristiansen K."/>
            <person name="Kudrna D."/>
            <person name="Kulathinal R.J."/>
            <person name="Kumar S."/>
            <person name="Kwok R."/>
            <person name="Lander E."/>
            <person name="Langley C.H."/>
            <person name="Lapoint R."/>
            <person name="Lazzaro B.P."/>
            <person name="Lee S.J."/>
            <person name="Levesque L."/>
            <person name="Li R."/>
            <person name="Lin C.F."/>
            <person name="Lin M.F."/>
            <person name="Lindblad-Toh K."/>
            <person name="Llopart A."/>
            <person name="Long M."/>
            <person name="Low L."/>
            <person name="Lozovsky E."/>
            <person name="Lu J."/>
            <person name="Luo M."/>
            <person name="Machado C.A."/>
            <person name="Makalowski W."/>
            <person name="Marzo M."/>
            <person name="Matsuda M."/>
            <person name="Matzkin L."/>
            <person name="McAllister B."/>
            <person name="McBride C.S."/>
            <person name="McKernan B."/>
            <person name="McKernan K."/>
            <person name="Mendez-Lago M."/>
            <person name="Minx P."/>
            <person name="Mollenhauer M.U."/>
            <person name="Montooth K."/>
            <person name="Mount S.M."/>
            <person name="Mu X."/>
            <person name="Myers E."/>
            <person name="Negre B."/>
            <person name="Newfeld S."/>
            <person name="Nielsen R."/>
            <person name="Noor M.A."/>
            <person name="O'Grady P."/>
            <person name="Pachter L."/>
            <person name="Papaceit M."/>
            <person name="Parisi M.J."/>
            <person name="Parisi M."/>
            <person name="Parts L."/>
            <person name="Pedersen J.S."/>
            <person name="Pesole G."/>
            <person name="Phillippy A.M."/>
            <person name="Ponting C.P."/>
            <person name="Pop M."/>
            <person name="Porcelli D."/>
            <person name="Powell J.R."/>
            <person name="Prohaska S."/>
            <person name="Pruitt K."/>
            <person name="Puig M."/>
            <person name="Quesneville H."/>
            <person name="Ram K.R."/>
            <person name="Rand D."/>
            <person name="Rasmussen M.D."/>
            <person name="Reed L.K."/>
            <person name="Reenan R."/>
            <person name="Reily A."/>
            <person name="Remington K.A."/>
            <person name="Rieger T.T."/>
            <person name="Ritchie M.G."/>
            <person name="Robin C."/>
            <person name="Rogers Y.H."/>
            <person name="Rohde C."/>
            <person name="Rozas J."/>
            <person name="Rubenfield M.J."/>
            <person name="Ruiz A."/>
            <person name="Russo S."/>
            <person name="Salzberg S.L."/>
            <person name="Sanchez-Gracia A."/>
            <person name="Saranga D.J."/>
            <person name="Sato H."/>
            <person name="Schaeffer S.W."/>
            <person name="Schatz M.C."/>
            <person name="Schlenke T."/>
            <person name="Schwartz R."/>
            <person name="Segarra C."/>
            <person name="Singh R.S."/>
            <person name="Sirot L."/>
            <person name="Sirota M."/>
            <person name="Sisneros N.B."/>
            <person name="Smith C.D."/>
            <person name="Smith T.F."/>
            <person name="Spieth J."/>
            <person name="Stage D.E."/>
            <person name="Stark A."/>
            <person name="Stephan W."/>
            <person name="Strausberg R.L."/>
            <person name="Strempel S."/>
            <person name="Sturgill D."/>
            <person name="Sutton G."/>
            <person name="Sutton G.G."/>
            <person name="Tao W."/>
            <person name="Teichmann S."/>
            <person name="Tobari Y.N."/>
            <person name="Tomimura Y."/>
            <person name="Tsolas J.M."/>
            <person name="Valente V.L."/>
            <person name="Venter E."/>
            <person name="Venter J.C."/>
            <person name="Vicario S."/>
            <person name="Vieira F.G."/>
            <person name="Vilella A.J."/>
            <person name="Villasante A."/>
            <person name="Walenz B."/>
            <person name="Wang J."/>
            <person name="Wasserman M."/>
            <person name="Watts T."/>
            <person name="Wilson D."/>
            <person name="Wilson R.K."/>
            <person name="Wing R.A."/>
            <person name="Wolfner M.F."/>
            <person name="Wong A."/>
            <person name="Wong G.K."/>
            <person name="Wu C.I."/>
            <person name="Wu G."/>
            <person name="Yamamoto D."/>
            <person name="Yang H.P."/>
            <person name="Yang S.P."/>
            <person name="Yorke J.A."/>
            <person name="Yoshida K."/>
            <person name="Zdobnov E."/>
            <person name="Zhang P."/>
            <person name="Zhang Y."/>
            <person name="Zimin A.V."/>
            <person name="Baldwin J."/>
            <person name="Abdouelleil A."/>
            <person name="Abdulkadir J."/>
            <person name="Abebe A."/>
            <person name="Abera B."/>
            <person name="Abreu J."/>
            <person name="Acer S.C."/>
            <person name="Aftuck L."/>
            <person name="Alexander A."/>
            <person name="An P."/>
            <person name="Anderson E."/>
            <person name="Anderson S."/>
            <person name="Arachi H."/>
            <person name="Azer M."/>
            <person name="Bachantsang P."/>
            <person name="Barry A."/>
            <person name="Bayul T."/>
            <person name="Berlin A."/>
            <person name="Bessette D."/>
            <person name="Bloom T."/>
            <person name="Blye J."/>
            <person name="Boguslavskiy L."/>
            <person name="Bonnet C."/>
            <person name="Boukhgalter B."/>
            <person name="Bourzgui I."/>
            <person name="Brown A."/>
            <person name="Cahill P."/>
            <person name="Channer S."/>
            <person name="Cheshatsang Y."/>
            <person name="Chuda L."/>
            <person name="Citroen M."/>
            <person name="Collymore A."/>
            <person name="Cooke P."/>
            <person name="Costello M."/>
            <person name="D'Aco K."/>
            <person name="Daza R."/>
            <person name="De Haan G."/>
            <person name="DeGray S."/>
            <person name="DeMaso C."/>
            <person name="Dhargay N."/>
            <person name="Dooley K."/>
            <person name="Dooley E."/>
            <person name="Doricent M."/>
            <person name="Dorje P."/>
            <person name="Dorjee K."/>
            <person name="Dupes A."/>
            <person name="Elong R."/>
            <person name="Falk J."/>
            <person name="Farina A."/>
            <person name="Faro S."/>
            <person name="Ferguson D."/>
            <person name="Fisher S."/>
            <person name="Foley C.D."/>
            <person name="Franke A."/>
            <person name="Friedrich D."/>
            <person name="Gadbois L."/>
            <person name="Gearin G."/>
            <person name="Gearin C.R."/>
            <person name="Giannoukos G."/>
            <person name="Goode T."/>
            <person name="Graham J."/>
            <person name="Grandbois E."/>
            <person name="Grewal S."/>
            <person name="Gyaltsen K."/>
            <person name="Hafez N."/>
            <person name="Hagos B."/>
            <person name="Hall J."/>
            <person name="Henson C."/>
            <person name="Hollinger A."/>
            <person name="Honan T."/>
            <person name="Huard M.D."/>
            <person name="Hughes L."/>
            <person name="Hurhula B."/>
            <person name="Husby M.E."/>
            <person name="Kamat A."/>
            <person name="Kanga B."/>
            <person name="Kashin S."/>
            <person name="Khazanovich D."/>
            <person name="Kisner P."/>
            <person name="Lance K."/>
            <person name="Lara M."/>
            <person name="Lee W."/>
            <person name="Lennon N."/>
            <person name="Letendre F."/>
            <person name="LeVine R."/>
            <person name="Lipovsky A."/>
            <person name="Liu X."/>
            <person name="Liu J."/>
            <person name="Liu S."/>
            <person name="Lokyitsang T."/>
            <person name="Lokyitsang Y."/>
            <person name="Lubonja R."/>
            <person name="Lui A."/>
            <person name="MacDonald P."/>
            <person name="Magnisalis V."/>
            <person name="Maru K."/>
            <person name="Matthews C."/>
            <person name="McCusker W."/>
            <person name="McDonough S."/>
            <person name="Mehta T."/>
            <person name="Meldrim J."/>
            <person name="Meneus L."/>
            <person name="Mihai O."/>
            <person name="Mihalev A."/>
            <person name="Mihova T."/>
            <person name="Mittelman R."/>
            <person name="Mlenga V."/>
            <person name="Montmayeur A."/>
            <person name="Mulrain L."/>
            <person name="Navidi A."/>
            <person name="Naylor J."/>
            <person name="Negash T."/>
            <person name="Nguyen T."/>
            <person name="Nguyen N."/>
            <person name="Nicol R."/>
            <person name="Norbu C."/>
            <person name="Norbu N."/>
            <person name="Novod N."/>
            <person name="O'Neill B."/>
            <person name="Osman S."/>
            <person name="Markiewicz E."/>
            <person name="Oyono O.L."/>
            <person name="Patti C."/>
            <person name="Phunkhang P."/>
            <person name="Pierre F."/>
            <person name="Priest M."/>
            <person name="Raghuraman S."/>
            <person name="Rege F."/>
            <person name="Reyes R."/>
            <person name="Rise C."/>
            <person name="Rogov P."/>
            <person name="Ross K."/>
            <person name="Ryan E."/>
            <person name="Settipalli S."/>
            <person name="Shea T."/>
            <person name="Sherpa N."/>
            <person name="Shi L."/>
            <person name="Shih D."/>
            <person name="Sparrow T."/>
            <person name="Spaulding J."/>
            <person name="Stalker J."/>
            <person name="Stange-Thomann N."/>
            <person name="Stavropoulos S."/>
            <person name="Stone C."/>
            <person name="Strader C."/>
            <person name="Tesfaye S."/>
            <person name="Thomson T."/>
            <person name="Thoulutsang Y."/>
            <person name="Thoulutsang D."/>
            <person name="Topham K."/>
            <person name="Topping I."/>
            <person name="Tsamla T."/>
            <person name="Vassiliev H."/>
            <person name="Vo A."/>
            <person name="Wangchuk T."/>
            <person name="Wangdi T."/>
            <person name="Weiand M."/>
            <person name="Wilkinson J."/>
            <person name="Wilson A."/>
            <person name="Yadav S."/>
            <person name="Young G."/>
            <person name="Yu Q."/>
            <person name="Zembek L."/>
            <person name="Zhong D."/>
            <person name="Zimmer A."/>
            <person name="Zwirko Z."/>
            <person name="Jaffe D.B."/>
            <person name="Alvarez P."/>
            <person name="Brockman W."/>
            <person name="Butler J."/>
            <person name="Chin C."/>
            <person name="Gnerre S."/>
            <person name="Grabherr M."/>
            <person name="Kleber M."/>
            <person name="Mauceli E."/>
            <person name="MacCallum I."/>
        </authorList>
    </citation>
    <scope>NUCLEOTIDE SEQUENCE [LARGE SCALE GENOMIC DNA]</scope>
    <source>
        <strain evidence="3">Tucson 15010-1051.87</strain>
    </source>
</reference>
<gene>
    <name evidence="2" type="primary">Dvir\GJ25986</name>
    <name evidence="2" type="ORF">Dvir_GJ25986</name>
</gene>
<feature type="region of interest" description="Disordered" evidence="1">
    <location>
        <begin position="138"/>
        <end position="176"/>
    </location>
</feature>